<dbReference type="NCBIfam" id="NF008629">
    <property type="entry name" value="PRK11617.1"/>
    <property type="match status" value="1"/>
</dbReference>
<dbReference type="GO" id="GO:0016891">
    <property type="term" value="F:RNA endonuclease activity producing 5'-phosphomonoesters, hydrolytic mechanism"/>
    <property type="evidence" value="ECO:0007669"/>
    <property type="project" value="TreeGrafter"/>
</dbReference>
<dbReference type="CDD" id="cd06559">
    <property type="entry name" value="Endonuclease_V"/>
    <property type="match status" value="1"/>
</dbReference>
<evidence type="ECO:0000313" key="8">
    <source>
        <dbReference type="Proteomes" id="UP000044071"/>
    </source>
</evidence>
<evidence type="ECO:0000256" key="1">
    <source>
        <dbReference type="ARBA" id="ARBA00004496"/>
    </source>
</evidence>
<evidence type="ECO:0000256" key="4">
    <source>
        <dbReference type="ARBA" id="ARBA00022759"/>
    </source>
</evidence>
<comment type="function">
    <text evidence="6">DNA repair enzyme involved in the repair of deaminated bases. Selectively cleaves double-stranded DNA at the second phosphodiester bond 3' to a deoxyinosine leaving behind the intact lesion on the nicked DNA.</text>
</comment>
<protein>
    <recommendedName>
        <fullName evidence="6">Endonuclease V</fullName>
        <ecNumber evidence="6">3.1.21.7</ecNumber>
    </recommendedName>
    <alternativeName>
        <fullName evidence="6">Deoxyinosine 3'endonuclease</fullName>
    </alternativeName>
    <alternativeName>
        <fullName evidence="6">Deoxyribonuclease V</fullName>
        <shortName evidence="6">DNase V</shortName>
    </alternativeName>
</protein>
<dbReference type="GO" id="GO:0043737">
    <property type="term" value="F:deoxyribonuclease V activity"/>
    <property type="evidence" value="ECO:0007669"/>
    <property type="project" value="UniProtKB-UniRule"/>
</dbReference>
<comment type="similarity">
    <text evidence="6">Belongs to the endonuclease V family.</text>
</comment>
<dbReference type="GO" id="GO:0000287">
    <property type="term" value="F:magnesium ion binding"/>
    <property type="evidence" value="ECO:0007669"/>
    <property type="project" value="UniProtKB-UniRule"/>
</dbReference>
<dbReference type="STRING" id="1034943.BN59_00293"/>
<evidence type="ECO:0000256" key="2">
    <source>
        <dbReference type="ARBA" id="ARBA00022490"/>
    </source>
</evidence>
<evidence type="ECO:0000256" key="5">
    <source>
        <dbReference type="ARBA" id="ARBA00022801"/>
    </source>
</evidence>
<dbReference type="AlphaFoldDB" id="A0A078KW98"/>
<feature type="binding site" evidence="6">
    <location>
        <position position="115"/>
    </location>
    <ligand>
        <name>Mg(2+)</name>
        <dbReference type="ChEBI" id="CHEBI:18420"/>
    </ligand>
</feature>
<dbReference type="PANTHER" id="PTHR28511:SF1">
    <property type="entry name" value="ENDONUCLEASE V"/>
    <property type="match status" value="1"/>
</dbReference>
<proteinExistence type="inferred from homology"/>
<dbReference type="EMBL" id="CCSB01000001">
    <property type="protein sequence ID" value="CDZ76029.1"/>
    <property type="molecule type" value="Genomic_DNA"/>
</dbReference>
<dbReference type="OrthoDB" id="9790916at2"/>
<feature type="binding site" evidence="6">
    <location>
        <position position="47"/>
    </location>
    <ligand>
        <name>Mg(2+)</name>
        <dbReference type="ChEBI" id="CHEBI:18420"/>
    </ligand>
</feature>
<dbReference type="eggNOG" id="COG1515">
    <property type="taxonomic scope" value="Bacteria"/>
</dbReference>
<sequence>MNFISPSDLVINHRLNTKLAIDYQKEWAKAIKTTDTNQAITTVAGVDIAYDFASNRAFAIAVVLDAESLAIIEVKKAMTDISVPYRSGFLSFREVPSIALAIEQLQTKPDLIVCDGQGIAHPRRFGLACHLGLVFDIPTIGCGKSRLYGKAEEPGAKRGDFSNLYDKDEKIIGAVLRTRSGVKPLYISVGHKISLTRARELILQLAPKYRLPETTRLADRLAAEFKLRSCSEGDA</sequence>
<dbReference type="EC" id="3.1.21.7" evidence="6"/>
<gene>
    <name evidence="6 7" type="primary">nfi</name>
    <name evidence="7" type="ORF">BN59_00293</name>
</gene>
<dbReference type="RefSeq" id="WP_043872645.1">
    <property type="nucleotide sequence ID" value="NZ_CCVW01000001.1"/>
</dbReference>
<accession>A0A078KW98</accession>
<comment type="catalytic activity">
    <reaction evidence="6">
        <text>Endonucleolytic cleavage at apurinic or apyrimidinic sites to products with a 5'-phosphate.</text>
        <dbReference type="EC" id="3.1.21.7"/>
    </reaction>
</comment>
<name>A0A078KW98_9GAMM</name>
<organism evidence="7 8">
    <name type="scientific">Legionella massiliensis</name>
    <dbReference type="NCBI Taxonomy" id="1034943"/>
    <lineage>
        <taxon>Bacteria</taxon>
        <taxon>Pseudomonadati</taxon>
        <taxon>Pseudomonadota</taxon>
        <taxon>Gammaproteobacteria</taxon>
        <taxon>Legionellales</taxon>
        <taxon>Legionellaceae</taxon>
        <taxon>Legionella</taxon>
    </lineage>
</organism>
<reference evidence="7 8" key="1">
    <citation type="submission" date="2014-06" db="EMBL/GenBank/DDBJ databases">
        <authorList>
            <person name="Urmite Genomes Urmite Genomes"/>
        </authorList>
    </citation>
    <scope>NUCLEOTIDE SEQUENCE [LARGE SCALE GENOMIC DNA]</scope>
</reference>
<dbReference type="Pfam" id="PF04493">
    <property type="entry name" value="Endonuclease_5"/>
    <property type="match status" value="1"/>
</dbReference>
<evidence type="ECO:0000313" key="7">
    <source>
        <dbReference type="EMBL" id="CDZ76029.1"/>
    </source>
</evidence>
<comment type="subcellular location">
    <subcellularLocation>
        <location evidence="1 6">Cytoplasm</location>
    </subcellularLocation>
</comment>
<keyword evidence="3 6" id="KW-0540">Nuclease</keyword>
<keyword evidence="4 6" id="KW-0255">Endonuclease</keyword>
<dbReference type="Proteomes" id="UP000044071">
    <property type="component" value="Unassembled WGS sequence"/>
</dbReference>
<dbReference type="PANTHER" id="PTHR28511">
    <property type="entry name" value="ENDONUCLEASE V"/>
    <property type="match status" value="1"/>
</dbReference>
<keyword evidence="8" id="KW-1185">Reference proteome</keyword>
<keyword evidence="6" id="KW-0479">Metal-binding</keyword>
<dbReference type="InterPro" id="IPR007581">
    <property type="entry name" value="Endonuclease-V"/>
</dbReference>
<dbReference type="GO" id="GO:0005737">
    <property type="term" value="C:cytoplasm"/>
    <property type="evidence" value="ECO:0007669"/>
    <property type="project" value="UniProtKB-SubCell"/>
</dbReference>
<keyword evidence="6" id="KW-0460">Magnesium</keyword>
<feature type="site" description="Interaction with target DNA" evidence="6">
    <location>
        <position position="85"/>
    </location>
</feature>
<dbReference type="Gene3D" id="3.30.2170.10">
    <property type="entry name" value="archaeoglobus fulgidus dsm 4304 superfamily"/>
    <property type="match status" value="1"/>
</dbReference>
<keyword evidence="5 6" id="KW-0378">Hydrolase</keyword>
<evidence type="ECO:0000256" key="6">
    <source>
        <dbReference type="HAMAP-Rule" id="MF_00801"/>
    </source>
</evidence>
<evidence type="ECO:0000256" key="3">
    <source>
        <dbReference type="ARBA" id="ARBA00022722"/>
    </source>
</evidence>
<dbReference type="GO" id="GO:0006281">
    <property type="term" value="P:DNA repair"/>
    <property type="evidence" value="ECO:0007669"/>
    <property type="project" value="UniProtKB-UniRule"/>
</dbReference>
<keyword evidence="6" id="KW-0234">DNA repair</keyword>
<keyword evidence="2 6" id="KW-0963">Cytoplasm</keyword>
<dbReference type="GO" id="GO:0003727">
    <property type="term" value="F:single-stranded RNA binding"/>
    <property type="evidence" value="ECO:0007669"/>
    <property type="project" value="TreeGrafter"/>
</dbReference>
<dbReference type="HAMAP" id="MF_00801">
    <property type="entry name" value="Endonuclease_5"/>
    <property type="match status" value="1"/>
</dbReference>
<comment type="cofactor">
    <cofactor evidence="6">
        <name>Mg(2+)</name>
        <dbReference type="ChEBI" id="CHEBI:18420"/>
    </cofactor>
</comment>
<keyword evidence="6" id="KW-0227">DNA damage</keyword>